<dbReference type="InterPro" id="IPR032675">
    <property type="entry name" value="LRR_dom_sf"/>
</dbReference>
<dbReference type="Proteomes" id="UP000194127">
    <property type="component" value="Unassembled WGS sequence"/>
</dbReference>
<evidence type="ECO:0008006" key="3">
    <source>
        <dbReference type="Google" id="ProtNLM"/>
    </source>
</evidence>
<dbReference type="OrthoDB" id="3256662at2759"/>
<gene>
    <name evidence="1" type="ORF">POSPLADRAFT_1039397</name>
</gene>
<dbReference type="EMBL" id="KZ110594">
    <property type="protein sequence ID" value="OSX64423.1"/>
    <property type="molecule type" value="Genomic_DNA"/>
</dbReference>
<accession>A0A1X6N7P2</accession>
<dbReference type="AlphaFoldDB" id="A0A1X6N7P2"/>
<dbReference type="RefSeq" id="XP_024341217.1">
    <property type="nucleotide sequence ID" value="XM_024477536.1"/>
</dbReference>
<protein>
    <recommendedName>
        <fullName evidence="3">F-box domain-containing protein</fullName>
    </recommendedName>
</protein>
<evidence type="ECO:0000313" key="1">
    <source>
        <dbReference type="EMBL" id="OSX64423.1"/>
    </source>
</evidence>
<evidence type="ECO:0000313" key="2">
    <source>
        <dbReference type="Proteomes" id="UP000194127"/>
    </source>
</evidence>
<reference evidence="1 2" key="1">
    <citation type="submission" date="2017-04" db="EMBL/GenBank/DDBJ databases">
        <title>Genome Sequence of the Model Brown-Rot Fungus Postia placenta SB12.</title>
        <authorList>
            <consortium name="DOE Joint Genome Institute"/>
            <person name="Gaskell J."/>
            <person name="Kersten P."/>
            <person name="Larrondo L.F."/>
            <person name="Canessa P."/>
            <person name="Martinez D."/>
            <person name="Hibbett D."/>
            <person name="Schmoll M."/>
            <person name="Kubicek C.P."/>
            <person name="Martinez A.T."/>
            <person name="Yadav J."/>
            <person name="Master E."/>
            <person name="Magnuson J.K."/>
            <person name="James T."/>
            <person name="Yaver D."/>
            <person name="Berka R."/>
            <person name="Labutti K."/>
            <person name="Lipzen A."/>
            <person name="Aerts A."/>
            <person name="Barry K."/>
            <person name="Henrissat B."/>
            <person name="Blanchette R."/>
            <person name="Grigoriev I."/>
            <person name="Cullen D."/>
        </authorList>
    </citation>
    <scope>NUCLEOTIDE SEQUENCE [LARGE SCALE GENOMIC DNA]</scope>
    <source>
        <strain evidence="1 2">MAD-698-R-SB12</strain>
    </source>
</reference>
<organism evidence="1 2">
    <name type="scientific">Postia placenta MAD-698-R-SB12</name>
    <dbReference type="NCBI Taxonomy" id="670580"/>
    <lineage>
        <taxon>Eukaryota</taxon>
        <taxon>Fungi</taxon>
        <taxon>Dikarya</taxon>
        <taxon>Basidiomycota</taxon>
        <taxon>Agaricomycotina</taxon>
        <taxon>Agaricomycetes</taxon>
        <taxon>Polyporales</taxon>
        <taxon>Adustoporiaceae</taxon>
        <taxon>Rhodonia</taxon>
    </lineage>
</organism>
<name>A0A1X6N7P2_9APHY</name>
<proteinExistence type="predicted"/>
<dbReference type="GeneID" id="36322486"/>
<dbReference type="Gene3D" id="3.80.10.10">
    <property type="entry name" value="Ribonuclease Inhibitor"/>
    <property type="match status" value="1"/>
</dbReference>
<dbReference type="SUPFAM" id="SSF52047">
    <property type="entry name" value="RNI-like"/>
    <property type="match status" value="1"/>
</dbReference>
<sequence length="523" mass="58599">MAVRSSRSPARTDGQRPLTGIPVEIYMLIVDELLEDADMPLVERKSILSNMNLVCRLFSALVAPKLFSLVSFRGAHVGASESGKRRRDSWLKQLAQGEETACLLGTFVRHVEYVDWMPQGTPAQRDRVIPDLGRHVHILPRFSNLKKLHLDHTPISSDLFGAITSLTRLETLTIEHCSYHTLRTKKALPEASLPLLVELNVSMVEDDFAAYVPALASLATTPTLQSLKTTEWPLARAIMEASTDVPLKHFETTYMPSDVHILFAFLCRTPTLTSLCLTTPLDAPDDDLRSSSSHSALPDTSLPRLRELRCPLSLLAPLFRPSVSRLNLVDTSDWFRLNSTSSSRLLEPLEQCALKELDVPMWAWRRFPLQRYTPKLAKLAVCFPLLPMIPLETMIGAFCNCGPKLSLQTLELRFADSVYATWKLNLRMQHNMVVAYLARRFPTASCFTLADAIEWHRVANANGSAWQPVVRERECVKELLQCKDSAVWEFMEVADHDGALAALFTEGEMTAAIAKRLSRGGAH</sequence>
<keyword evidence="2" id="KW-1185">Reference proteome</keyword>